<accession>A0A0P0RGM6</accession>
<dbReference type="InterPro" id="IPR023346">
    <property type="entry name" value="Lysozyme-like_dom_sf"/>
</dbReference>
<dbReference type="SUPFAM" id="SSF53955">
    <property type="entry name" value="Lysozyme-like"/>
    <property type="match status" value="1"/>
</dbReference>
<dbReference type="CDD" id="cd00254">
    <property type="entry name" value="LT-like"/>
    <property type="match status" value="1"/>
</dbReference>
<dbReference type="EMBL" id="CP012747">
    <property type="protein sequence ID" value="ALL67699.1"/>
    <property type="molecule type" value="Genomic_DNA"/>
</dbReference>
<comment type="similarity">
    <text evidence="1">Belongs to the transglycosylase Slt family.</text>
</comment>
<proteinExistence type="inferred from homology"/>
<feature type="domain" description="Transglycosylase SLT" evidence="2">
    <location>
        <begin position="97"/>
        <end position="187"/>
    </location>
</feature>
<dbReference type="KEGG" id="bcai:K788_0006355"/>
<dbReference type="AlphaFoldDB" id="A0A0P0RGM6"/>
<dbReference type="Pfam" id="PF01464">
    <property type="entry name" value="SLT"/>
    <property type="match status" value="1"/>
</dbReference>
<dbReference type="Gene3D" id="1.10.530.10">
    <property type="match status" value="1"/>
</dbReference>
<reference evidence="3 4" key="1">
    <citation type="journal article" date="2014" name="Genome Announc.">
        <title>Draft Genome Sequence of the Haloacid-Degrading Burkholderia caribensis Strain MBA4.</title>
        <authorList>
            <person name="Pan Y."/>
            <person name="Kong K.F."/>
            <person name="Tsang J.S."/>
        </authorList>
    </citation>
    <scope>NUCLEOTIDE SEQUENCE [LARGE SCALE GENOMIC DNA]</scope>
    <source>
        <strain evidence="3 4">MBA4</strain>
    </source>
</reference>
<dbReference type="Proteomes" id="UP000019146">
    <property type="component" value="Chromosome 2"/>
</dbReference>
<dbReference type="PANTHER" id="PTHR37423:SF2">
    <property type="entry name" value="MEMBRANE-BOUND LYTIC MUREIN TRANSGLYCOSYLASE C"/>
    <property type="match status" value="1"/>
</dbReference>
<dbReference type="PANTHER" id="PTHR37423">
    <property type="entry name" value="SOLUBLE LYTIC MUREIN TRANSGLYCOSYLASE-RELATED"/>
    <property type="match status" value="1"/>
</dbReference>
<gene>
    <name evidence="3" type="ORF">K788_0006355</name>
</gene>
<evidence type="ECO:0000313" key="3">
    <source>
        <dbReference type="EMBL" id="ALL67699.1"/>
    </source>
</evidence>
<name>A0A0P0RGM6_9BURK</name>
<protein>
    <submittedName>
        <fullName evidence="3">Soluble lytic murein transglycosylase</fullName>
    </submittedName>
</protein>
<dbReference type="InterPro" id="IPR008258">
    <property type="entry name" value="Transglycosylase_SLT_dom_1"/>
</dbReference>
<evidence type="ECO:0000313" key="4">
    <source>
        <dbReference type="Proteomes" id="UP000019146"/>
    </source>
</evidence>
<organism evidence="3 4">
    <name type="scientific">Paraburkholderia caribensis MBA4</name>
    <dbReference type="NCBI Taxonomy" id="1323664"/>
    <lineage>
        <taxon>Bacteria</taxon>
        <taxon>Pseudomonadati</taxon>
        <taxon>Pseudomonadota</taxon>
        <taxon>Betaproteobacteria</taxon>
        <taxon>Burkholderiales</taxon>
        <taxon>Burkholderiaceae</taxon>
        <taxon>Paraburkholderia</taxon>
    </lineage>
</organism>
<evidence type="ECO:0000259" key="2">
    <source>
        <dbReference type="Pfam" id="PF01464"/>
    </source>
</evidence>
<sequence length="211" mass="22202">MLASGLVSDDMQEQHNLAKGRWRYTLIRLALMAASLALCTALPFGHAQAETAPQASSATQGADPPALPSPADIVATLRAQFRVSAADALTIAQAVLTEANRYSMSPVLLLSVMAVESGFDPRAVSTLGARGLMQVLPAAHPRAFSNVKELHDPAINVRIGSSILRGYLDAAGGDIDAALWRYSGGGKGYARRVAVHMRRFSAVLGSGPKPE</sequence>
<evidence type="ECO:0000256" key="1">
    <source>
        <dbReference type="ARBA" id="ARBA00007734"/>
    </source>
</evidence>